<name>A0A136WBN2_9FIRM</name>
<accession>A0A136WBN2</accession>
<proteinExistence type="predicted"/>
<protein>
    <submittedName>
        <fullName evidence="3">Uncharacterized protein</fullName>
    </submittedName>
</protein>
<evidence type="ECO:0000256" key="2">
    <source>
        <dbReference type="SAM" id="Phobius"/>
    </source>
</evidence>
<feature type="region of interest" description="Disordered" evidence="1">
    <location>
        <begin position="41"/>
        <end position="80"/>
    </location>
</feature>
<reference evidence="3 4" key="1">
    <citation type="submission" date="2016-01" db="EMBL/GenBank/DDBJ databases">
        <title>Genome sequence of Clostridium neopropionicum X4, DSM-3847.</title>
        <authorList>
            <person name="Poehlein A."/>
            <person name="Beck M.H."/>
            <person name="Bengelsdorf F.R."/>
            <person name="Daniel R."/>
            <person name="Duerre P."/>
        </authorList>
    </citation>
    <scope>NUCLEOTIDE SEQUENCE [LARGE SCALE GENOMIC DNA]</scope>
    <source>
        <strain evidence="3 4">DSM-3847</strain>
    </source>
</reference>
<evidence type="ECO:0000256" key="1">
    <source>
        <dbReference type="SAM" id="MobiDB-lite"/>
    </source>
</evidence>
<keyword evidence="2" id="KW-0812">Transmembrane</keyword>
<evidence type="ECO:0000313" key="3">
    <source>
        <dbReference type="EMBL" id="KXL51749.1"/>
    </source>
</evidence>
<dbReference type="Proteomes" id="UP000070539">
    <property type="component" value="Unassembled WGS sequence"/>
</dbReference>
<comment type="caution">
    <text evidence="3">The sequence shown here is derived from an EMBL/GenBank/DDBJ whole genome shotgun (WGS) entry which is preliminary data.</text>
</comment>
<dbReference type="EMBL" id="LRVM01000016">
    <property type="protein sequence ID" value="KXL51749.1"/>
    <property type="molecule type" value="Genomic_DNA"/>
</dbReference>
<keyword evidence="2" id="KW-0472">Membrane</keyword>
<feature type="compositionally biased region" description="Basic and acidic residues" evidence="1">
    <location>
        <begin position="41"/>
        <end position="63"/>
    </location>
</feature>
<keyword evidence="4" id="KW-1185">Reference proteome</keyword>
<keyword evidence="2" id="KW-1133">Transmembrane helix</keyword>
<sequence length="80" mass="9564">MNSFFYLLFFLYIFCIMMRITNIRKQNAKKEALEQKKIADEMNVLEEKGSDDPVRENDVKTLEESTQTQENYDTQKDSQE</sequence>
<feature type="transmembrane region" description="Helical" evidence="2">
    <location>
        <begin position="6"/>
        <end position="23"/>
    </location>
</feature>
<dbReference type="RefSeq" id="WP_162266486.1">
    <property type="nucleotide sequence ID" value="NZ_LRVM01000016.1"/>
</dbReference>
<dbReference type="AlphaFoldDB" id="A0A136WBN2"/>
<gene>
    <name evidence="3" type="ORF">CLNEO_28950</name>
</gene>
<evidence type="ECO:0000313" key="4">
    <source>
        <dbReference type="Proteomes" id="UP000070539"/>
    </source>
</evidence>
<organism evidence="3 4">
    <name type="scientific">Anaerotignum neopropionicum</name>
    <dbReference type="NCBI Taxonomy" id="36847"/>
    <lineage>
        <taxon>Bacteria</taxon>
        <taxon>Bacillati</taxon>
        <taxon>Bacillota</taxon>
        <taxon>Clostridia</taxon>
        <taxon>Lachnospirales</taxon>
        <taxon>Anaerotignaceae</taxon>
        <taxon>Anaerotignum</taxon>
    </lineage>
</organism>